<dbReference type="PANTHER" id="PTHR46142:SF8">
    <property type="entry name" value="EXPRESSED PROTEIN"/>
    <property type="match status" value="1"/>
</dbReference>
<evidence type="ECO:0000313" key="2">
    <source>
        <dbReference type="EMBL" id="CAD6222780.1"/>
    </source>
</evidence>
<accession>A0A811NJK0</accession>
<reference evidence="2" key="1">
    <citation type="submission" date="2020-10" db="EMBL/GenBank/DDBJ databases">
        <authorList>
            <person name="Han B."/>
            <person name="Lu T."/>
            <person name="Zhao Q."/>
            <person name="Huang X."/>
            <person name="Zhao Y."/>
        </authorList>
    </citation>
    <scope>NUCLEOTIDE SEQUENCE</scope>
</reference>
<evidence type="ECO:0000313" key="3">
    <source>
        <dbReference type="Proteomes" id="UP000604825"/>
    </source>
</evidence>
<feature type="domain" description="VOC" evidence="1">
    <location>
        <begin position="2"/>
        <end position="138"/>
    </location>
</feature>
<comment type="caution">
    <text evidence="2">The sequence shown here is derived from an EMBL/GenBank/DDBJ whole genome shotgun (WGS) entry which is preliminary data.</text>
</comment>
<dbReference type="AlphaFoldDB" id="A0A811NJK0"/>
<dbReference type="SUPFAM" id="SSF54593">
    <property type="entry name" value="Glyoxalase/Bleomycin resistance protein/Dihydroxybiphenyl dioxygenase"/>
    <property type="match status" value="1"/>
</dbReference>
<proteinExistence type="predicted"/>
<dbReference type="PANTHER" id="PTHR46142">
    <property type="match status" value="1"/>
</dbReference>
<dbReference type="PROSITE" id="PS51819">
    <property type="entry name" value="VOC"/>
    <property type="match status" value="1"/>
</dbReference>
<dbReference type="EMBL" id="CAJGYO010000004">
    <property type="protein sequence ID" value="CAD6222780.1"/>
    <property type="molecule type" value="Genomic_DNA"/>
</dbReference>
<name>A0A811NJK0_9POAL</name>
<dbReference type="InterPro" id="IPR029068">
    <property type="entry name" value="Glyas_Bleomycin-R_OHBP_Dase"/>
</dbReference>
<dbReference type="Proteomes" id="UP000604825">
    <property type="component" value="Unassembled WGS sequence"/>
</dbReference>
<dbReference type="OrthoDB" id="16820at2759"/>
<gene>
    <name evidence="2" type="ORF">NCGR_LOCUS15304</name>
</gene>
<dbReference type="InterPro" id="IPR037523">
    <property type="entry name" value="VOC_core"/>
</dbReference>
<sequence length="141" mass="15855">MALNHISRLCESVDASVRFYVKALGFVLIHRPPALDFSGAWLFNYGVGIHLVQRDDARRAPDVRPETELDPMDNHVSFQCEDMGAMERRLQEMRIRDPDGFMIEICNCENLELVPAGALGGLRLPRDRHNPPVRMAAGAAE</sequence>
<dbReference type="Pfam" id="PF00903">
    <property type="entry name" value="Glyoxalase"/>
    <property type="match status" value="1"/>
</dbReference>
<protein>
    <recommendedName>
        <fullName evidence="1">VOC domain-containing protein</fullName>
    </recommendedName>
</protein>
<keyword evidence="3" id="KW-1185">Reference proteome</keyword>
<dbReference type="InterPro" id="IPR004360">
    <property type="entry name" value="Glyas_Fos-R_dOase_dom"/>
</dbReference>
<organism evidence="2 3">
    <name type="scientific">Miscanthus lutarioriparius</name>
    <dbReference type="NCBI Taxonomy" id="422564"/>
    <lineage>
        <taxon>Eukaryota</taxon>
        <taxon>Viridiplantae</taxon>
        <taxon>Streptophyta</taxon>
        <taxon>Embryophyta</taxon>
        <taxon>Tracheophyta</taxon>
        <taxon>Spermatophyta</taxon>
        <taxon>Magnoliopsida</taxon>
        <taxon>Liliopsida</taxon>
        <taxon>Poales</taxon>
        <taxon>Poaceae</taxon>
        <taxon>PACMAD clade</taxon>
        <taxon>Panicoideae</taxon>
        <taxon>Andropogonodae</taxon>
        <taxon>Andropogoneae</taxon>
        <taxon>Saccharinae</taxon>
        <taxon>Miscanthus</taxon>
    </lineage>
</organism>
<evidence type="ECO:0000259" key="1">
    <source>
        <dbReference type="PROSITE" id="PS51819"/>
    </source>
</evidence>
<dbReference type="Gene3D" id="3.10.180.10">
    <property type="entry name" value="2,3-Dihydroxybiphenyl 1,2-Dioxygenase, domain 1"/>
    <property type="match status" value="1"/>
</dbReference>